<dbReference type="Pfam" id="PF00808">
    <property type="entry name" value="CBFD_NFYB_HMF"/>
    <property type="match status" value="1"/>
</dbReference>
<dbReference type="SUPFAM" id="SSF47113">
    <property type="entry name" value="Histone-fold"/>
    <property type="match status" value="1"/>
</dbReference>
<dbReference type="eggNOG" id="KOG1657">
    <property type="taxonomic scope" value="Eukaryota"/>
</dbReference>
<feature type="region of interest" description="Disordered" evidence="3">
    <location>
        <begin position="122"/>
        <end position="142"/>
    </location>
</feature>
<dbReference type="InterPro" id="IPR003958">
    <property type="entry name" value="CBFA_NFYB_domain"/>
</dbReference>
<proteinExistence type="predicted"/>
<dbReference type="CDD" id="cd23645">
    <property type="entry name" value="HFD_Dpb3-like"/>
    <property type="match status" value="1"/>
</dbReference>
<evidence type="ECO:0000256" key="2">
    <source>
        <dbReference type="ARBA" id="ARBA00023242"/>
    </source>
</evidence>
<dbReference type="EMBL" id="LGRB01000020">
    <property type="protein sequence ID" value="OCT45231.1"/>
    <property type="molecule type" value="Genomic_DNA"/>
</dbReference>
<dbReference type="InterPro" id="IPR009072">
    <property type="entry name" value="Histone-fold"/>
</dbReference>
<evidence type="ECO:0000313" key="6">
    <source>
        <dbReference type="Proteomes" id="UP000094526"/>
    </source>
</evidence>
<comment type="subcellular location">
    <subcellularLocation>
        <location evidence="1">Nucleus</location>
    </subcellularLocation>
</comment>
<feature type="domain" description="Transcription factor CBF/NF-Y/archaeal histone" evidence="4">
    <location>
        <begin position="19"/>
        <end position="86"/>
    </location>
</feature>
<dbReference type="PANTHER" id="PTHR10252">
    <property type="entry name" value="HISTONE-LIKE TRANSCRIPTION FACTOR CCAAT-RELATED"/>
    <property type="match status" value="1"/>
</dbReference>
<protein>
    <submittedName>
        <fullName evidence="5">Histone-like transcription factor and archaeal histone family protein</fullName>
    </submittedName>
</protein>
<dbReference type="Proteomes" id="UP000094526">
    <property type="component" value="Unassembled WGS sequence"/>
</dbReference>
<evidence type="ECO:0000256" key="3">
    <source>
        <dbReference type="SAM" id="MobiDB-lite"/>
    </source>
</evidence>
<evidence type="ECO:0000259" key="4">
    <source>
        <dbReference type="Pfam" id="PF00808"/>
    </source>
</evidence>
<name>A0A1C1C9U1_9EURO</name>
<dbReference type="InterPro" id="IPR050568">
    <property type="entry name" value="Transcr_DNA_Rep_Reg"/>
</dbReference>
<comment type="caution">
    <text evidence="5">The sequence shown here is derived from an EMBL/GenBank/DDBJ whole genome shotgun (WGS) entry which is preliminary data.</text>
</comment>
<dbReference type="VEuPathDB" id="FungiDB:CLCR_06271"/>
<evidence type="ECO:0000256" key="1">
    <source>
        <dbReference type="ARBA" id="ARBA00004123"/>
    </source>
</evidence>
<dbReference type="Gene3D" id="1.10.20.10">
    <property type="entry name" value="Histone, subunit A"/>
    <property type="match status" value="1"/>
</dbReference>
<dbReference type="STRING" id="86049.A0A1C1C9U1"/>
<feature type="region of interest" description="Disordered" evidence="3">
    <location>
        <begin position="155"/>
        <end position="197"/>
    </location>
</feature>
<feature type="compositionally biased region" description="Basic and acidic residues" evidence="3">
    <location>
        <begin position="185"/>
        <end position="197"/>
    </location>
</feature>
<keyword evidence="2" id="KW-0539">Nucleus</keyword>
<accession>A0A1C1C9U1</accession>
<sequence length="197" mass="21475">MPYNNAPIEPPQEITGSTALPLARVKKIIAQDEEIAQCSNSASFAIAVATVDLTLYEIFVRYLTEQAHTVVKSERKPRRNIAYKDIGSYNVNAYQATAVSRIDNLEFLSDTVPKTKTYRQYREEKAREAEEKAAPAGPVNGVSGEHGASILTMMKNGYQNGVNGVNGSGADGPGRPQSSHSRTHSHPDPIRDIEMSG</sequence>
<dbReference type="VEuPathDB" id="FungiDB:G647_07885"/>
<reference evidence="6" key="1">
    <citation type="submission" date="2015-07" db="EMBL/GenBank/DDBJ databases">
        <authorList>
            <person name="Teixeira M.M."/>
            <person name="Souza R.C."/>
            <person name="Almeida L.G."/>
            <person name="Vicente V.A."/>
            <person name="de Hoog S."/>
            <person name="Bocca A.L."/>
            <person name="de Almeida S.R."/>
            <person name="Vasconcelos A.T."/>
            <person name="Felipe M.S."/>
        </authorList>
    </citation>
    <scope>NUCLEOTIDE SEQUENCE [LARGE SCALE GENOMIC DNA]</scope>
    <source>
        <strain evidence="6">KSF</strain>
    </source>
</reference>
<dbReference type="PANTHER" id="PTHR10252:SF54">
    <property type="entry name" value="CHROMATIN ACCESSIBILITY COMPLEX PROTEIN 1"/>
    <property type="match status" value="1"/>
</dbReference>
<dbReference type="GO" id="GO:0008623">
    <property type="term" value="C:CHRAC"/>
    <property type="evidence" value="ECO:0007669"/>
    <property type="project" value="TreeGrafter"/>
</dbReference>
<dbReference type="GO" id="GO:0006261">
    <property type="term" value="P:DNA-templated DNA replication"/>
    <property type="evidence" value="ECO:0007669"/>
    <property type="project" value="TreeGrafter"/>
</dbReference>
<dbReference type="GO" id="GO:0046982">
    <property type="term" value="F:protein heterodimerization activity"/>
    <property type="evidence" value="ECO:0007669"/>
    <property type="project" value="InterPro"/>
</dbReference>
<feature type="compositionally biased region" description="Basic and acidic residues" evidence="3">
    <location>
        <begin position="122"/>
        <end position="133"/>
    </location>
</feature>
<dbReference type="AlphaFoldDB" id="A0A1C1C9U1"/>
<gene>
    <name evidence="5" type="ORF">CLCR_06271</name>
</gene>
<keyword evidence="6" id="KW-1185">Reference proteome</keyword>
<organism evidence="5 6">
    <name type="scientific">Cladophialophora carrionii</name>
    <dbReference type="NCBI Taxonomy" id="86049"/>
    <lineage>
        <taxon>Eukaryota</taxon>
        <taxon>Fungi</taxon>
        <taxon>Dikarya</taxon>
        <taxon>Ascomycota</taxon>
        <taxon>Pezizomycotina</taxon>
        <taxon>Eurotiomycetes</taxon>
        <taxon>Chaetothyriomycetidae</taxon>
        <taxon>Chaetothyriales</taxon>
        <taxon>Herpotrichiellaceae</taxon>
        <taxon>Cladophialophora</taxon>
    </lineage>
</organism>
<evidence type="ECO:0000313" key="5">
    <source>
        <dbReference type="EMBL" id="OCT45231.1"/>
    </source>
</evidence>
<dbReference type="OrthoDB" id="636685at2759"/>